<sequence>MGSELRPLISEVQQERFSTDTNRIYNAGYSEIREPNWGLRNRISGWSERVRELTRPNNYSVIEGSDIELPISVDDDVHIPIEEETSFSVSVPEATETTGLLGTSVISAGTGVAGGAATGLAASDIGLGAGAVIGSGIVGYLGHKIISGLTYPFHHYLGPGNPLDNNEPVDRDDAIAEEHDKAYANAKSSIDVINADKKAIDHFSEDFEKNGNLHSLIGKTGLQIKTAIEQRFGVIYPSVSGT</sequence>
<dbReference type="GO" id="GO:0005198">
    <property type="term" value="F:structural molecule activity"/>
    <property type="evidence" value="ECO:0007669"/>
    <property type="project" value="InterPro"/>
</dbReference>
<feature type="domain" description="Phospholipase A2-like" evidence="1">
    <location>
        <begin position="148"/>
        <end position="225"/>
    </location>
</feature>
<dbReference type="RefSeq" id="NP_051016.1">
    <property type="nucleotide sequence ID" value="NC_000936.1"/>
</dbReference>
<protein>
    <submittedName>
        <fullName evidence="2">Structural protein</fullName>
    </submittedName>
</protein>
<accession>Q9QCZ5</accession>
<evidence type="ECO:0000313" key="2">
    <source>
        <dbReference type="EMBL" id="AAF04300.1"/>
    </source>
</evidence>
<dbReference type="GeneID" id="1457168"/>
<dbReference type="KEGG" id="vg:1457168"/>
<evidence type="ECO:0000259" key="1">
    <source>
        <dbReference type="Pfam" id="PF08398"/>
    </source>
</evidence>
<keyword evidence="3" id="KW-1185">Reference proteome</keyword>
<reference evidence="2 3" key="1">
    <citation type="journal article" date="2000" name="Acta Virol.">
        <title>Complete sequence and organization of Periplaneta fuliginosa densovirus genome.</title>
        <authorList>
            <person name="Guo H."/>
            <person name="Zhang J."/>
            <person name="Hu Y."/>
        </authorList>
    </citation>
    <scope>NUCLEOTIDE SEQUENCE [LARGE SCALE GENOMIC DNA]</scope>
    <source>
        <strain evidence="3">Isolate Guo/2000</strain>
    </source>
</reference>
<name>Q9QCZ5_PFDNG</name>
<dbReference type="Pfam" id="PF08398">
    <property type="entry name" value="Phospholip_A2_4"/>
    <property type="match status" value="1"/>
</dbReference>
<dbReference type="EMBL" id="AF192260">
    <property type="protein sequence ID" value="AAF04300.1"/>
    <property type="molecule type" value="Genomic_DNA"/>
</dbReference>
<proteinExistence type="predicted"/>
<dbReference type="InterPro" id="IPR013607">
    <property type="entry name" value="Phospholipase_A2-like"/>
</dbReference>
<organismHost>
    <name type="scientific">Validiblatta fuliginosa</name>
    <name type="common">Smokybrown cockroach</name>
    <name type="synonym">Periplaneta fuliginosa</name>
    <dbReference type="NCBI Taxonomy" id="36977"/>
</organismHost>
<evidence type="ECO:0000313" key="3">
    <source>
        <dbReference type="Proteomes" id="UP000006831"/>
    </source>
</evidence>
<organism evidence="2 3">
    <name type="scientific">Periplaneta fuliginosa densovirus (isolate Guo/2000)</name>
    <name type="common">PfDNV</name>
    <dbReference type="NCBI Taxonomy" id="648333"/>
    <lineage>
        <taxon>Viruses</taxon>
        <taxon>Monodnaviria</taxon>
        <taxon>Shotokuvirae</taxon>
        <taxon>Cossaviricota</taxon>
        <taxon>Quintoviricetes</taxon>
        <taxon>Piccovirales</taxon>
        <taxon>Parvoviridae</taxon>
        <taxon>Densovirinae</taxon>
        <taxon>Pefuambidensovirus</taxon>
        <taxon>Pefuambidensovirus blattodean1</taxon>
    </lineage>
</organism>
<dbReference type="Proteomes" id="UP000006831">
    <property type="component" value="Segment"/>
</dbReference>